<organism evidence="2 3">
    <name type="scientific">Candidatus Rhodoblastus alkanivorans</name>
    <dbReference type="NCBI Taxonomy" id="2954117"/>
    <lineage>
        <taxon>Bacteria</taxon>
        <taxon>Pseudomonadati</taxon>
        <taxon>Pseudomonadota</taxon>
        <taxon>Alphaproteobacteria</taxon>
        <taxon>Hyphomicrobiales</taxon>
        <taxon>Rhodoblastaceae</taxon>
        <taxon>Rhodoblastus</taxon>
    </lineage>
</organism>
<keyword evidence="3" id="KW-1185">Reference proteome</keyword>
<dbReference type="InterPro" id="IPR001478">
    <property type="entry name" value="PDZ"/>
</dbReference>
<dbReference type="Proteomes" id="UP001139104">
    <property type="component" value="Unassembled WGS sequence"/>
</dbReference>
<dbReference type="Pfam" id="PF03572">
    <property type="entry name" value="Peptidase_S41"/>
    <property type="match status" value="1"/>
</dbReference>
<protein>
    <recommendedName>
        <fullName evidence="1">PDZ domain-containing protein</fullName>
    </recommendedName>
</protein>
<name>A0ABS9Z2K1_9HYPH</name>
<dbReference type="Gene3D" id="2.30.42.10">
    <property type="match status" value="1"/>
</dbReference>
<dbReference type="SUPFAM" id="SSF50156">
    <property type="entry name" value="PDZ domain-like"/>
    <property type="match status" value="1"/>
</dbReference>
<proteinExistence type="predicted"/>
<dbReference type="PROSITE" id="PS50106">
    <property type="entry name" value="PDZ"/>
    <property type="match status" value="1"/>
</dbReference>
<dbReference type="SMART" id="SM00245">
    <property type="entry name" value="TSPc"/>
    <property type="match status" value="1"/>
</dbReference>
<comment type="caution">
    <text evidence="2">The sequence shown here is derived from an EMBL/GenBank/DDBJ whole genome shotgun (WGS) entry which is preliminary data.</text>
</comment>
<gene>
    <name evidence="2" type="ORF">K2U94_02755</name>
</gene>
<reference evidence="2" key="1">
    <citation type="journal article" date="2022" name="ISME J.">
        <title>Identification of active gaseous-alkane degraders at natural gas seeps.</title>
        <authorList>
            <person name="Farhan Ul Haque M."/>
            <person name="Hernandez M."/>
            <person name="Crombie A.T."/>
            <person name="Murrell J.C."/>
        </authorList>
    </citation>
    <scope>NUCLEOTIDE SEQUENCE</scope>
    <source>
        <strain evidence="2">PC2</strain>
    </source>
</reference>
<dbReference type="RefSeq" id="WP_243065745.1">
    <property type="nucleotide sequence ID" value="NZ_JAIVFK010000017.1"/>
</dbReference>
<sequence length="387" mass="42087">MGSQDDNDGLGQEVLDVLDRHFVDRDLLESWKTKGRAKDLLLACKSRRDTNADELLKQIGLSHTRRLTPHEIDYYHLLHTYASAALSAKLRSLFPNGVVRYPGIELTTLKKGSQTFVLSLAQGGLAQRAGLLPGDELISVNGLPYQPVESFRPHVGKPVSVGYRREAGGPVVSASITPTISLVRELLIGASRRSASVISWRAQSIGYFRPWSLAGDRYWRLLVKILTRNFEGCDALVLDLRGGIGGASPEYAEFFVGRSPELTILGSHERRETINRHWRKPVVLITDETTRSGNEVLAFALQRAGVATVGARTAGEVTMGRPFLLSDGSLMIVAVASVTVDGVTLEGTGVEPDFPVPHDIAYAAGIDPPLDAALDEAVRCSSKRVPT</sequence>
<dbReference type="Gene3D" id="3.90.226.10">
    <property type="entry name" value="2-enoyl-CoA Hydratase, Chain A, domain 1"/>
    <property type="match status" value="1"/>
</dbReference>
<accession>A0ABS9Z2K1</accession>
<dbReference type="Gene3D" id="3.30.750.44">
    <property type="match status" value="1"/>
</dbReference>
<dbReference type="InterPro" id="IPR029045">
    <property type="entry name" value="ClpP/crotonase-like_dom_sf"/>
</dbReference>
<evidence type="ECO:0000259" key="1">
    <source>
        <dbReference type="PROSITE" id="PS50106"/>
    </source>
</evidence>
<dbReference type="InterPro" id="IPR036034">
    <property type="entry name" value="PDZ_sf"/>
</dbReference>
<evidence type="ECO:0000313" key="3">
    <source>
        <dbReference type="Proteomes" id="UP001139104"/>
    </source>
</evidence>
<dbReference type="SUPFAM" id="SSF52096">
    <property type="entry name" value="ClpP/crotonase"/>
    <property type="match status" value="1"/>
</dbReference>
<dbReference type="PANTHER" id="PTHR32060:SF22">
    <property type="entry name" value="CARBOXYL-TERMINAL-PROCESSING PEPTIDASE 3, CHLOROPLASTIC"/>
    <property type="match status" value="1"/>
</dbReference>
<dbReference type="InterPro" id="IPR005151">
    <property type="entry name" value="Tail-specific_protease"/>
</dbReference>
<dbReference type="EMBL" id="JAIVFP010000001">
    <property type="protein sequence ID" value="MCI4681696.1"/>
    <property type="molecule type" value="Genomic_DNA"/>
</dbReference>
<evidence type="ECO:0000313" key="2">
    <source>
        <dbReference type="EMBL" id="MCI4681696.1"/>
    </source>
</evidence>
<dbReference type="PANTHER" id="PTHR32060">
    <property type="entry name" value="TAIL-SPECIFIC PROTEASE"/>
    <property type="match status" value="1"/>
</dbReference>
<feature type="domain" description="PDZ" evidence="1">
    <location>
        <begin position="103"/>
        <end position="167"/>
    </location>
</feature>